<accession>A0A6S6U5B9</accession>
<evidence type="ECO:0000313" key="1">
    <source>
        <dbReference type="EMBL" id="CAA6823973.1"/>
    </source>
</evidence>
<dbReference type="EMBL" id="CACVAQ010000335">
    <property type="protein sequence ID" value="CAA6823973.1"/>
    <property type="molecule type" value="Genomic_DNA"/>
</dbReference>
<dbReference type="PROSITE" id="PS51257">
    <property type="entry name" value="PROKAR_LIPOPROTEIN"/>
    <property type="match status" value="1"/>
</dbReference>
<organism evidence="1">
    <name type="scientific">uncultured Aureispira sp</name>
    <dbReference type="NCBI Taxonomy" id="1331704"/>
    <lineage>
        <taxon>Bacteria</taxon>
        <taxon>Pseudomonadati</taxon>
        <taxon>Bacteroidota</taxon>
        <taxon>Saprospiria</taxon>
        <taxon>Saprospirales</taxon>
        <taxon>Saprospiraceae</taxon>
        <taxon>Aureispira</taxon>
        <taxon>environmental samples</taxon>
    </lineage>
</organism>
<sequence length="428" mass="46904">MSKRNMFFAAVATLFLTASCVKDDCTRVMTYTKQTPVYKTLAEIRVDPTVEPARELEKPGKIYLFGNLILINEKGEGVHVIDNANPSAPAKLAFIAIPGNIDIAMSGNTLYADNYTDLLAIDVSNIQNAHVKKRVQNAFPSFGSDPDLGILVAYNSEEVTEEVKCDDQNTMMQVQQGQWMNNVDMSTTNNAGVSANVGGSGREAIGIGGSMARFGINGQHLYIVDNQDMHIFDISNTEDPTRVNQVTVGMGWGIETIFPYQDKLFIGSNVGMFIYDNSNPQSPTYLSEFQHANVCDPVFVDDNFAYVTLRSGTNCEGFSNQLDVIDITNITNPTLVSSTEMHNPHGLTVEDDKLYLCDGSDGFKVFDVANKQTIGQNQLFHDSSIPAYDAITVPRANAVLVIGKDGFYQYNTSNPAALQLLSHIPVTE</sequence>
<dbReference type="SUPFAM" id="SSF63825">
    <property type="entry name" value="YWTD domain"/>
    <property type="match status" value="1"/>
</dbReference>
<dbReference type="AlphaFoldDB" id="A0A6S6U5B9"/>
<evidence type="ECO:0008006" key="2">
    <source>
        <dbReference type="Google" id="ProtNLM"/>
    </source>
</evidence>
<protein>
    <recommendedName>
        <fullName evidence="2">LVIVD repeat-containing protein</fullName>
    </recommendedName>
</protein>
<dbReference type="Pfam" id="PF08309">
    <property type="entry name" value="LVIVD"/>
    <property type="match status" value="3"/>
</dbReference>
<reference evidence="1" key="1">
    <citation type="submission" date="2020-01" db="EMBL/GenBank/DDBJ databases">
        <authorList>
            <person name="Meier V. D."/>
            <person name="Meier V D."/>
        </authorList>
    </citation>
    <scope>NUCLEOTIDE SEQUENCE</scope>
    <source>
        <strain evidence="1">HLG_WM_MAG_10</strain>
    </source>
</reference>
<dbReference type="InterPro" id="IPR013211">
    <property type="entry name" value="LVIVD"/>
</dbReference>
<proteinExistence type="predicted"/>
<gene>
    <name evidence="1" type="ORF">HELGO_WM47627</name>
</gene>
<name>A0A6S6U5B9_9BACT</name>